<dbReference type="eggNOG" id="COG1196">
    <property type="taxonomic scope" value="Bacteria"/>
</dbReference>
<evidence type="ECO:0000313" key="1">
    <source>
        <dbReference type="EMBL" id="AFL73512.1"/>
    </source>
</evidence>
<gene>
    <name evidence="1" type="ordered locus">Thivi_1512</name>
</gene>
<dbReference type="KEGG" id="tvi:Thivi_1512"/>
<protein>
    <submittedName>
        <fullName evidence="1">Uncharacterized protein</fullName>
    </submittedName>
</protein>
<keyword evidence="2" id="KW-1185">Reference proteome</keyword>
<sequence>MSTPSQGALNKWDEHTVSLVEFRVNGRLFRALYSSGMRALFDADRSLLVATSDHSDWSAAFAHITGFNLVLIDKKGQSVQADPKCFFLPFYINQDGSWQSSWNTFTGLQQFSSPMGSILEYFSGIKPPEYYEAKAQRDAEQRLLDDLKKECGFLDKVRDRFGKQLPLSGPKIDPENFKLEIERLTAEMTDLNRSQEKLRGRSVAEGELLSSIRMQIKLANEVLRVHEDDAKYLRAEPREPLVCPVCNAEHTESFMDLLTFAEDARSLQGITLGLQEDEREVEAKLKKTVTEIGALESQYRRISNLLDVRRGDLQFREVVESLGAEQAIQTFEEERKVLGEEITAHVGRIEELKAKMDTFTDRKRSGEILKQYRHAYSAALFDLNVPEAGKKRISLTTRPNLSGSGGPRSILAYYAALWDVCYGQNGAFTVPLVIDAPNQQGQDDINLPKVINFVSDKLPPKAQLILGSEIDTDHLFDKKIILEQPCKLLEEQYFEEAVAMLEPLEKQMFAGAKVDQEGKFDVYR</sequence>
<dbReference type="AlphaFoldDB" id="I3Y944"/>
<evidence type="ECO:0000313" key="2">
    <source>
        <dbReference type="Proteomes" id="UP000006062"/>
    </source>
</evidence>
<dbReference type="Proteomes" id="UP000006062">
    <property type="component" value="Chromosome"/>
</dbReference>
<dbReference type="EMBL" id="CP003154">
    <property type="protein sequence ID" value="AFL73512.1"/>
    <property type="molecule type" value="Genomic_DNA"/>
</dbReference>
<proteinExistence type="predicted"/>
<name>I3Y944_THIV6</name>
<dbReference type="STRING" id="765911.Thivi_1512"/>
<organism evidence="1 2">
    <name type="scientific">Thiocystis violascens (strain ATCC 17096 / DSM 198 / 6111)</name>
    <name type="common">Chromatium violascens</name>
    <dbReference type="NCBI Taxonomy" id="765911"/>
    <lineage>
        <taxon>Bacteria</taxon>
        <taxon>Pseudomonadati</taxon>
        <taxon>Pseudomonadota</taxon>
        <taxon>Gammaproteobacteria</taxon>
        <taxon>Chromatiales</taxon>
        <taxon>Chromatiaceae</taxon>
        <taxon>Thiocystis</taxon>
    </lineage>
</organism>
<dbReference type="HOGENOM" id="CLU_035208_1_1_6"/>
<reference evidence="1 2" key="1">
    <citation type="submission" date="2012-06" db="EMBL/GenBank/DDBJ databases">
        <title>Complete sequence of Thiocystis violascens DSM 198.</title>
        <authorList>
            <consortium name="US DOE Joint Genome Institute"/>
            <person name="Lucas S."/>
            <person name="Han J."/>
            <person name="Lapidus A."/>
            <person name="Cheng J.-F."/>
            <person name="Goodwin L."/>
            <person name="Pitluck S."/>
            <person name="Peters L."/>
            <person name="Ovchinnikova G."/>
            <person name="Teshima H."/>
            <person name="Detter J.C."/>
            <person name="Han C."/>
            <person name="Tapia R."/>
            <person name="Land M."/>
            <person name="Hauser L."/>
            <person name="Kyrpides N."/>
            <person name="Ivanova N."/>
            <person name="Pagani I."/>
            <person name="Vogl K."/>
            <person name="Liu Z."/>
            <person name="Frigaard N.-U."/>
            <person name="Bryant D."/>
            <person name="Woyke T."/>
        </authorList>
    </citation>
    <scope>NUCLEOTIDE SEQUENCE [LARGE SCALE GENOMIC DNA]</scope>
    <source>
        <strain evidence="2">ATCC 17096 / DSM 198 / 6111</strain>
    </source>
</reference>
<accession>I3Y944</accession>